<sequence length="104" mass="11460">MTPEDLIKFTGTQGPNVDAQAAQALTTAKALVGAYCRGREQRGDKYRPGVEEVITMVAARILANPEQISVREQVGPYQMYKAAGFNGFTLVELAVLNRYRKRAI</sequence>
<dbReference type="Proteomes" id="UP000004840">
    <property type="component" value="Unassembled WGS sequence"/>
</dbReference>
<evidence type="ECO:0000313" key="1">
    <source>
        <dbReference type="EMBL" id="CCE53687.1"/>
    </source>
</evidence>
<dbReference type="AlphaFoldDB" id="G7HU22"/>
<accession>G7HU22</accession>
<comment type="caution">
    <text evidence="1">The sequence shown here is derived from an EMBL/GenBank/DDBJ whole genome shotgun (WGS) entry which is preliminary data.</text>
</comment>
<dbReference type="EMBL" id="CAFW01000008">
    <property type="protein sequence ID" value="CCE53687.1"/>
    <property type="molecule type" value="Genomic_DNA"/>
</dbReference>
<evidence type="ECO:0000313" key="2">
    <source>
        <dbReference type="Proteomes" id="UP000004840"/>
    </source>
</evidence>
<protein>
    <submittedName>
        <fullName evidence="1">Uncharacterized protein</fullName>
    </submittedName>
</protein>
<proteinExistence type="predicted"/>
<name>G7HU22_9CORY</name>
<gene>
    <name evidence="1" type="ORF">CCAS_00315</name>
</gene>
<organism evidence="1 2">
    <name type="scientific">Corynebacterium casei UCMA 3821</name>
    <dbReference type="NCBI Taxonomy" id="1110505"/>
    <lineage>
        <taxon>Bacteria</taxon>
        <taxon>Bacillati</taxon>
        <taxon>Actinomycetota</taxon>
        <taxon>Actinomycetes</taxon>
        <taxon>Mycobacteriales</taxon>
        <taxon>Corynebacteriaceae</taxon>
        <taxon>Corynebacterium</taxon>
    </lineage>
</organism>
<reference evidence="1 2" key="1">
    <citation type="journal article" date="2012" name="J. Bacteriol.">
        <title>Genome Sequence of Corynebacterium casei UCMA 3821, Isolated from a Smear-Ripened Cheese.</title>
        <authorList>
            <person name="Monnet C."/>
            <person name="Loux V."/>
            <person name="Bento P."/>
            <person name="Gibrat J.F."/>
            <person name="Straub C."/>
            <person name="Bonnarme P."/>
            <person name="Landaud S."/>
            <person name="Irlinger F."/>
        </authorList>
    </citation>
    <scope>NUCLEOTIDE SEQUENCE [LARGE SCALE GENOMIC DNA]</scope>
    <source>
        <strain evidence="1 2">UCMA 3821</strain>
    </source>
</reference>
<dbReference type="RefSeq" id="WP_006821277.1">
    <property type="nucleotide sequence ID" value="NZ_CAFW01000008.1"/>
</dbReference>